<evidence type="ECO:0000256" key="1">
    <source>
        <dbReference type="SAM" id="Phobius"/>
    </source>
</evidence>
<evidence type="ECO:0000313" key="2">
    <source>
        <dbReference type="EMBL" id="GIN59886.1"/>
    </source>
</evidence>
<reference evidence="2 3" key="1">
    <citation type="submission" date="2021-03" db="EMBL/GenBank/DDBJ databases">
        <title>Antimicrobial resistance genes in bacteria isolated from Japanese honey, and their potential for conferring macrolide and lincosamide resistance in the American foulbrood pathogen Paenibacillus larvae.</title>
        <authorList>
            <person name="Okamoto M."/>
            <person name="Kumagai M."/>
            <person name="Kanamori H."/>
            <person name="Takamatsu D."/>
        </authorList>
    </citation>
    <scope>NUCLEOTIDE SEQUENCE [LARGE SCALE GENOMIC DNA]</scope>
    <source>
        <strain evidence="2 3">J8TS2</strain>
    </source>
</reference>
<evidence type="ECO:0008006" key="4">
    <source>
        <dbReference type="Google" id="ProtNLM"/>
    </source>
</evidence>
<organism evidence="2 3">
    <name type="scientific">Lederbergia ruris</name>
    <dbReference type="NCBI Taxonomy" id="217495"/>
    <lineage>
        <taxon>Bacteria</taxon>
        <taxon>Bacillati</taxon>
        <taxon>Bacillota</taxon>
        <taxon>Bacilli</taxon>
        <taxon>Bacillales</taxon>
        <taxon>Bacillaceae</taxon>
        <taxon>Lederbergia</taxon>
    </lineage>
</organism>
<dbReference type="Proteomes" id="UP000679950">
    <property type="component" value="Unassembled WGS sequence"/>
</dbReference>
<dbReference type="InterPro" id="IPR048136">
    <property type="entry name" value="STM3941-like"/>
</dbReference>
<name>A0ABQ4KPM1_9BACI</name>
<gene>
    <name evidence="2" type="ORF">J8TS2_42050</name>
</gene>
<keyword evidence="3" id="KW-1185">Reference proteome</keyword>
<feature type="transmembrane region" description="Helical" evidence="1">
    <location>
        <begin position="43"/>
        <end position="65"/>
    </location>
</feature>
<sequence>MDDFIIMPKMKRMIMLAFISLVFVILGIYFLTSGQFESAKGPMIIGALTIIIFGLCFIYYVIVLIKREPAIIISKDGIFDKSSYIGAGLVRWTEIEAIDFINFSGQVYLGIFTIDRNLVINRMTGIKKVFTQINKGLLDTQVNIPVKNLNCSMDELVDAINERWEQALKTYNKQPRA</sequence>
<keyword evidence="1" id="KW-1133">Transmembrane helix</keyword>
<accession>A0ABQ4KPM1</accession>
<keyword evidence="1" id="KW-0472">Membrane</keyword>
<feature type="transmembrane region" description="Helical" evidence="1">
    <location>
        <begin position="12"/>
        <end position="31"/>
    </location>
</feature>
<comment type="caution">
    <text evidence="2">The sequence shown here is derived from an EMBL/GenBank/DDBJ whole genome shotgun (WGS) entry which is preliminary data.</text>
</comment>
<dbReference type="NCBIfam" id="NF041635">
    <property type="entry name" value="STM3941_fam"/>
    <property type="match status" value="1"/>
</dbReference>
<proteinExistence type="predicted"/>
<evidence type="ECO:0000313" key="3">
    <source>
        <dbReference type="Proteomes" id="UP000679950"/>
    </source>
</evidence>
<protein>
    <recommendedName>
        <fullName evidence="4">Photosystem I assembly protein Ycf4</fullName>
    </recommendedName>
</protein>
<dbReference type="RefSeq" id="WP_212967539.1">
    <property type="nucleotide sequence ID" value="NZ_BORB01000067.1"/>
</dbReference>
<dbReference type="EMBL" id="BORB01000067">
    <property type="protein sequence ID" value="GIN59886.1"/>
    <property type="molecule type" value="Genomic_DNA"/>
</dbReference>
<keyword evidence="1" id="KW-0812">Transmembrane</keyword>